<keyword evidence="2" id="KW-0812">Transmembrane</keyword>
<evidence type="ECO:0000256" key="1">
    <source>
        <dbReference type="SAM" id="MobiDB-lite"/>
    </source>
</evidence>
<dbReference type="Proteomes" id="UP000521943">
    <property type="component" value="Unassembled WGS sequence"/>
</dbReference>
<dbReference type="EMBL" id="JACGCI010000024">
    <property type="protein sequence ID" value="KAF6756911.1"/>
    <property type="molecule type" value="Genomic_DNA"/>
</dbReference>
<name>A0A8H6I1H3_9AGAR</name>
<keyword evidence="2" id="KW-0472">Membrane</keyword>
<evidence type="ECO:0000313" key="4">
    <source>
        <dbReference type="Proteomes" id="UP000521943"/>
    </source>
</evidence>
<gene>
    <name evidence="3" type="ORF">DFP72DRAFT_846284</name>
</gene>
<evidence type="ECO:0000256" key="2">
    <source>
        <dbReference type="SAM" id="Phobius"/>
    </source>
</evidence>
<dbReference type="AlphaFoldDB" id="A0A8H6I1H3"/>
<keyword evidence="4" id="KW-1185">Reference proteome</keyword>
<feature type="region of interest" description="Disordered" evidence="1">
    <location>
        <begin position="1"/>
        <end position="37"/>
    </location>
</feature>
<comment type="caution">
    <text evidence="3">The sequence shown here is derived from an EMBL/GenBank/DDBJ whole genome shotgun (WGS) entry which is preliminary data.</text>
</comment>
<keyword evidence="2" id="KW-1133">Transmembrane helix</keyword>
<protein>
    <submittedName>
        <fullName evidence="3">Uncharacterized protein</fullName>
    </submittedName>
</protein>
<accession>A0A8H6I1H3</accession>
<feature type="compositionally biased region" description="Basic and acidic residues" evidence="1">
    <location>
        <begin position="15"/>
        <end position="26"/>
    </location>
</feature>
<reference evidence="3 4" key="1">
    <citation type="submission" date="2020-07" db="EMBL/GenBank/DDBJ databases">
        <title>Comparative genomics of pyrophilous fungi reveals a link between fire events and developmental genes.</title>
        <authorList>
            <consortium name="DOE Joint Genome Institute"/>
            <person name="Steindorff A.S."/>
            <person name="Carver A."/>
            <person name="Calhoun S."/>
            <person name="Stillman K."/>
            <person name="Liu H."/>
            <person name="Lipzen A."/>
            <person name="Pangilinan J."/>
            <person name="Labutti K."/>
            <person name="Bruns T.D."/>
            <person name="Grigoriev I.V."/>
        </authorList>
    </citation>
    <scope>NUCLEOTIDE SEQUENCE [LARGE SCALE GENOMIC DNA]</scope>
    <source>
        <strain evidence="3 4">CBS 144469</strain>
    </source>
</reference>
<evidence type="ECO:0000313" key="3">
    <source>
        <dbReference type="EMBL" id="KAF6756911.1"/>
    </source>
</evidence>
<sequence>MSQYLSDLSIASPKRAKDTLKPDNKRQGRAKTPSAEQVFRTMPIMREVLFSEGRGKTLSTPSDDDIYRTIRKGGNIALEANSVTPQAQVQGDRSIDGGPPSPTKFATLPGVKQGQRRVRWWSRYAVTVTWSTLLALISGLITGALFGASTLWVFLAYVKSVLLWAFHFVVRFVFQKLVKLAIIGIQSLNKLAFRK</sequence>
<organism evidence="3 4">
    <name type="scientific">Ephemerocybe angulata</name>
    <dbReference type="NCBI Taxonomy" id="980116"/>
    <lineage>
        <taxon>Eukaryota</taxon>
        <taxon>Fungi</taxon>
        <taxon>Dikarya</taxon>
        <taxon>Basidiomycota</taxon>
        <taxon>Agaricomycotina</taxon>
        <taxon>Agaricomycetes</taxon>
        <taxon>Agaricomycetidae</taxon>
        <taxon>Agaricales</taxon>
        <taxon>Agaricineae</taxon>
        <taxon>Psathyrellaceae</taxon>
        <taxon>Ephemerocybe</taxon>
    </lineage>
</organism>
<proteinExistence type="predicted"/>
<feature type="transmembrane region" description="Helical" evidence="2">
    <location>
        <begin position="152"/>
        <end position="174"/>
    </location>
</feature>
<feature type="transmembrane region" description="Helical" evidence="2">
    <location>
        <begin position="124"/>
        <end position="146"/>
    </location>
</feature>